<feature type="compositionally biased region" description="Gly residues" evidence="1">
    <location>
        <begin position="314"/>
        <end position="329"/>
    </location>
</feature>
<organism evidence="2 3">
    <name type="scientific">Camelus dromedarius</name>
    <name type="common">Dromedary</name>
    <name type="synonym">Arabian camel</name>
    <dbReference type="NCBI Taxonomy" id="9838"/>
    <lineage>
        <taxon>Eukaryota</taxon>
        <taxon>Metazoa</taxon>
        <taxon>Chordata</taxon>
        <taxon>Craniata</taxon>
        <taxon>Vertebrata</taxon>
        <taxon>Euteleostomi</taxon>
        <taxon>Mammalia</taxon>
        <taxon>Eutheria</taxon>
        <taxon>Laurasiatheria</taxon>
        <taxon>Artiodactyla</taxon>
        <taxon>Tylopoda</taxon>
        <taxon>Camelidae</taxon>
        <taxon>Camelus</taxon>
    </lineage>
</organism>
<keyword evidence="3" id="KW-1185">Reference proteome</keyword>
<evidence type="ECO:0000256" key="1">
    <source>
        <dbReference type="SAM" id="MobiDB-lite"/>
    </source>
</evidence>
<proteinExistence type="predicted"/>
<dbReference type="AlphaFoldDB" id="A0A5N4CHH1"/>
<comment type="caution">
    <text evidence="2">The sequence shown here is derived from an EMBL/GenBank/DDBJ whole genome shotgun (WGS) entry which is preliminary data.</text>
</comment>
<feature type="region of interest" description="Disordered" evidence="1">
    <location>
        <begin position="146"/>
        <end position="343"/>
    </location>
</feature>
<gene>
    <name evidence="2" type="ORF">Cadr_000028589</name>
</gene>
<accession>A0A5N4CHH1</accession>
<feature type="compositionally biased region" description="Gly residues" evidence="1">
    <location>
        <begin position="237"/>
        <end position="254"/>
    </location>
</feature>
<sequence length="481" mass="49510">MTLNCLNNLSEQLHCCHKQTPFPLHIPGEQRGINGPEQAGHQVSCWTALGAQVSTTPELSLIPDKPQLPASGGAAVLGRPATKPGFPGARGQQTEVATSPAVRTAWWGSLGDNLLCSLCVHTANSQVGGGKQQRLCHVQEQRNRGATSFFPESAPSEADGTPSGSSSPFFGPPPARCSDSPGALRGWGGPRPRRSAPCQLRAPPGAPALYSLPSASRSSGKRFFRGDARRRERKCGWRGGGSLGGGRGGRGGGCAPEQPSRAGYRLPSGSNFPQQPRVRPPRAAQAAAAAGSTPPGGARRAAATQRGAGLAGSAAGGHGDSRGGGGGESGSRQDAGCGGPDTSWKLLEMAPALAPEGAANLGRALAPAGLLSRTRMEGPEALSLRSAFLHGSFVSPERPFASPELPHSPSPALLPEPRRVIFLGGLHGLRCPDKSEFRIVLTSLLPVFSPEADSQLLHSWTGGRGPGLSPREGRALPACGL</sequence>
<dbReference type="EMBL" id="JWIN03000024">
    <property type="protein sequence ID" value="KAB1258302.1"/>
    <property type="molecule type" value="Genomic_DNA"/>
</dbReference>
<reference evidence="2 3" key="1">
    <citation type="journal article" date="2019" name="Mol. Ecol. Resour.">
        <title>Improving Illumina assemblies with Hi-C and long reads: an example with the North African dromedary.</title>
        <authorList>
            <person name="Elbers J.P."/>
            <person name="Rogers M.F."/>
            <person name="Perelman P.L."/>
            <person name="Proskuryakova A.A."/>
            <person name="Serdyukova N.A."/>
            <person name="Johnson W.E."/>
            <person name="Horin P."/>
            <person name="Corander J."/>
            <person name="Murphy D."/>
            <person name="Burger P.A."/>
        </authorList>
    </citation>
    <scope>NUCLEOTIDE SEQUENCE [LARGE SCALE GENOMIC DNA]</scope>
    <source>
        <strain evidence="2">Drom800</strain>
        <tissue evidence="2">Blood</tissue>
    </source>
</reference>
<name>A0A5N4CHH1_CAMDR</name>
<evidence type="ECO:0000313" key="3">
    <source>
        <dbReference type="Proteomes" id="UP000299084"/>
    </source>
</evidence>
<feature type="compositionally biased region" description="Low complexity" evidence="1">
    <location>
        <begin position="273"/>
        <end position="313"/>
    </location>
</feature>
<protein>
    <submittedName>
        <fullName evidence="2">Uncharacterized protein</fullName>
    </submittedName>
</protein>
<evidence type="ECO:0000313" key="2">
    <source>
        <dbReference type="EMBL" id="KAB1258302.1"/>
    </source>
</evidence>
<dbReference type="Proteomes" id="UP000299084">
    <property type="component" value="Unassembled WGS sequence"/>
</dbReference>